<name>A0A835C1C1_9POAL</name>
<dbReference type="Pfam" id="PF26168">
    <property type="entry name" value="Glyco_transf_N"/>
    <property type="match status" value="1"/>
</dbReference>
<sequence>MLPFPAQGHVMPFMELSHRLAEHGVQVYFVNTDFNHARIIRAMDAAGETAGAVVPAGIHMVSFPDGMDADADRSDIGKLGGGLRAAMLGHLEDLVRSKEIAWMVVDVPMIWALELAATVGLRVALFLPFAAAAFALRLHAPKMVEDGIVDHDGNEKRSEAIQLSTRMPAVDVHELPWSSVGKTPEARRFVFHTVVNTSAAIAVADCLVCNTFEEIESEALALIPKTTLAVGPLETPKDDTPAASHFWPDDPACLPWLDAQAPCSVVYVAFGSLAVFDATQLQELADGLALTGRPFLWVIRPNLTGDGCWLDEFRRRVGGRGLVVGWAPQQRVLEHPAVACFVTHCGWNSVMEGARQGVPFLCWPHFGDQFCNRSYVCDVWRTGVRLCCCCGGGDGRGGGVVTKEEVRDKLELLLGDEGIRERAVLLQTAARASVVDGGSSHRNLLRFVNMLRER</sequence>
<evidence type="ECO:0000313" key="5">
    <source>
        <dbReference type="Proteomes" id="UP000636709"/>
    </source>
</evidence>
<dbReference type="PANTHER" id="PTHR11926">
    <property type="entry name" value="GLUCOSYL/GLUCURONOSYL TRANSFERASES"/>
    <property type="match status" value="1"/>
</dbReference>
<evidence type="ECO:0000259" key="3">
    <source>
        <dbReference type="Pfam" id="PF26168"/>
    </source>
</evidence>
<organism evidence="4 5">
    <name type="scientific">Digitaria exilis</name>
    <dbReference type="NCBI Taxonomy" id="1010633"/>
    <lineage>
        <taxon>Eukaryota</taxon>
        <taxon>Viridiplantae</taxon>
        <taxon>Streptophyta</taxon>
        <taxon>Embryophyta</taxon>
        <taxon>Tracheophyta</taxon>
        <taxon>Spermatophyta</taxon>
        <taxon>Magnoliopsida</taxon>
        <taxon>Liliopsida</taxon>
        <taxon>Poales</taxon>
        <taxon>Poaceae</taxon>
        <taxon>PACMAD clade</taxon>
        <taxon>Panicoideae</taxon>
        <taxon>Panicodae</taxon>
        <taxon>Paniceae</taxon>
        <taxon>Anthephorinae</taxon>
        <taxon>Digitaria</taxon>
    </lineage>
</organism>
<evidence type="ECO:0000256" key="1">
    <source>
        <dbReference type="ARBA" id="ARBA00009995"/>
    </source>
</evidence>
<comment type="caution">
    <text evidence="4">The sequence shown here is derived from an EMBL/GenBank/DDBJ whole genome shotgun (WGS) entry which is preliminary data.</text>
</comment>
<keyword evidence="2" id="KW-0808">Transferase</keyword>
<dbReference type="EMBL" id="JACEFO010001754">
    <property type="protein sequence ID" value="KAF8709823.1"/>
    <property type="molecule type" value="Genomic_DNA"/>
</dbReference>
<dbReference type="Gene3D" id="3.40.50.2000">
    <property type="entry name" value="Glycogen Phosphorylase B"/>
    <property type="match status" value="2"/>
</dbReference>
<dbReference type="GO" id="GO:0080043">
    <property type="term" value="F:quercetin 3-O-glucosyltransferase activity"/>
    <property type="evidence" value="ECO:0007669"/>
    <property type="project" value="TreeGrafter"/>
</dbReference>
<dbReference type="FunFam" id="3.40.50.2000:FF:000108">
    <property type="entry name" value="UDP-glycosyltransferase 83A1"/>
    <property type="match status" value="1"/>
</dbReference>
<dbReference type="PANTHER" id="PTHR11926:SF1511">
    <property type="entry name" value="GLYCOSYLTRANSFERASE"/>
    <property type="match status" value="1"/>
</dbReference>
<dbReference type="AlphaFoldDB" id="A0A835C1C1"/>
<dbReference type="InterPro" id="IPR058980">
    <property type="entry name" value="Glyco_transf_N"/>
</dbReference>
<feature type="domain" description="Glycosyltransferase N-terminal" evidence="3">
    <location>
        <begin position="1"/>
        <end position="39"/>
    </location>
</feature>
<evidence type="ECO:0000256" key="2">
    <source>
        <dbReference type="ARBA" id="ARBA00022679"/>
    </source>
</evidence>
<dbReference type="OrthoDB" id="5835829at2759"/>
<dbReference type="Pfam" id="PF00201">
    <property type="entry name" value="UDPGT"/>
    <property type="match status" value="1"/>
</dbReference>
<dbReference type="InterPro" id="IPR002213">
    <property type="entry name" value="UDP_glucos_trans"/>
</dbReference>
<keyword evidence="5" id="KW-1185">Reference proteome</keyword>
<evidence type="ECO:0000313" key="4">
    <source>
        <dbReference type="EMBL" id="KAF8709823.1"/>
    </source>
</evidence>
<accession>A0A835C1C1</accession>
<comment type="similarity">
    <text evidence="1">Belongs to the UDP-glycosyltransferase family.</text>
</comment>
<dbReference type="GO" id="GO:0080044">
    <property type="term" value="F:quercetin 7-O-glucosyltransferase activity"/>
    <property type="evidence" value="ECO:0007669"/>
    <property type="project" value="TreeGrafter"/>
</dbReference>
<proteinExistence type="inferred from homology"/>
<reference evidence="4" key="1">
    <citation type="submission" date="2020-07" db="EMBL/GenBank/DDBJ databases">
        <title>Genome sequence and genetic diversity analysis of an under-domesticated orphan crop, white fonio (Digitaria exilis).</title>
        <authorList>
            <person name="Bennetzen J.L."/>
            <person name="Chen S."/>
            <person name="Ma X."/>
            <person name="Wang X."/>
            <person name="Yssel A.E.J."/>
            <person name="Chaluvadi S.R."/>
            <person name="Johnson M."/>
            <person name="Gangashetty P."/>
            <person name="Hamidou F."/>
            <person name="Sanogo M.D."/>
            <person name="Zwaenepoel A."/>
            <person name="Wallace J."/>
            <person name="Van De Peer Y."/>
            <person name="Van Deynze A."/>
        </authorList>
    </citation>
    <scope>NUCLEOTIDE SEQUENCE</scope>
    <source>
        <tissue evidence="4">Leaves</tissue>
    </source>
</reference>
<gene>
    <name evidence="4" type="ORF">HU200_029535</name>
</gene>
<dbReference type="SUPFAM" id="SSF53756">
    <property type="entry name" value="UDP-Glycosyltransferase/glycogen phosphorylase"/>
    <property type="match status" value="1"/>
</dbReference>
<dbReference type="CDD" id="cd03784">
    <property type="entry name" value="GT1_Gtf-like"/>
    <property type="match status" value="1"/>
</dbReference>
<dbReference type="FunFam" id="3.40.50.2000:FF:000061">
    <property type="entry name" value="UDP-glycosyltransferase 83A1"/>
    <property type="match status" value="1"/>
</dbReference>
<dbReference type="Proteomes" id="UP000636709">
    <property type="component" value="Unassembled WGS sequence"/>
</dbReference>
<protein>
    <recommendedName>
        <fullName evidence="3">Glycosyltransferase N-terminal domain-containing protein</fullName>
    </recommendedName>
</protein>